<evidence type="ECO:0000313" key="5">
    <source>
        <dbReference type="Proteomes" id="UP000187134"/>
    </source>
</evidence>
<evidence type="ECO:0000313" key="4">
    <source>
        <dbReference type="Proteomes" id="UP000069697"/>
    </source>
</evidence>
<accession>A0A117I363</accession>
<sequence length="138" mass="15814">MNQTELEQNIVKALENNPFCSFSTVEDGKPKSRYMALFNDGLNIHLATNRRTHKVEELENNPNVSLLLGYEAGGSKEVVEIEGTCEVTKNEGLREQVWNDELKAWFDGPNDPNYVILDITPARIEYTGKDHEHHVWEQ</sequence>
<dbReference type="PANTHER" id="PTHR34818">
    <property type="entry name" value="PROTEIN BLI-3"/>
    <property type="match status" value="1"/>
</dbReference>
<dbReference type="OrthoDB" id="5431160at2"/>
<dbReference type="SUPFAM" id="SSF50475">
    <property type="entry name" value="FMN-binding split barrel"/>
    <property type="match status" value="1"/>
</dbReference>
<comment type="caution">
    <text evidence="2">The sequence shown here is derived from an EMBL/GenBank/DDBJ whole genome shotgun (WGS) entry which is preliminary data.</text>
</comment>
<reference evidence="4" key="2">
    <citation type="submission" date="2016-01" db="EMBL/GenBank/DDBJ databases">
        <title>Draft Genome Sequence of Paenibacillus amylolyticus Heshi-A3 that Was Isolated from Fermented Rice Bran with Aging Salted Mackerel, Which Was Named Heshiko as Traditional Fermented Seafood in Japan.</title>
        <authorList>
            <person name="Akuzawa S."/>
            <person name="Nakagawa J."/>
            <person name="Kanekatsu T."/>
            <person name="Kubota E."/>
            <person name="Ohtake R."/>
            <person name="Suzuki T."/>
            <person name="Kanesaki Y."/>
        </authorList>
    </citation>
    <scope>NUCLEOTIDE SEQUENCE [LARGE SCALE GENOMIC DNA]</scope>
    <source>
        <strain evidence="4">Heshi-A3</strain>
    </source>
</reference>
<dbReference type="AlphaFoldDB" id="A0A117I363"/>
<dbReference type="Gene3D" id="2.30.110.10">
    <property type="entry name" value="Electron Transport, Fmn-binding Protein, Chain A"/>
    <property type="match status" value="1"/>
</dbReference>
<evidence type="ECO:0000313" key="3">
    <source>
        <dbReference type="EMBL" id="OMF12525.1"/>
    </source>
</evidence>
<feature type="domain" description="Pyridoxamine 5'-phosphate oxidase N-terminal" evidence="1">
    <location>
        <begin position="6"/>
        <end position="127"/>
    </location>
</feature>
<reference evidence="3 5" key="3">
    <citation type="submission" date="2016-11" db="EMBL/GenBank/DDBJ databases">
        <title>Paenibacillus species isolates.</title>
        <authorList>
            <person name="Beno S.M."/>
        </authorList>
    </citation>
    <scope>NUCLEOTIDE SEQUENCE [LARGE SCALE GENOMIC DNA]</scope>
    <source>
        <strain evidence="3 5">FSL H8-0246</strain>
    </source>
</reference>
<dbReference type="Pfam" id="PF01243">
    <property type="entry name" value="PNPOx_N"/>
    <property type="match status" value="1"/>
</dbReference>
<name>A0A117I363_PAEAM</name>
<protein>
    <submittedName>
        <fullName evidence="2 3">General stress protein</fullName>
    </submittedName>
</protein>
<dbReference type="EMBL" id="BCNV01000006">
    <property type="protein sequence ID" value="GAS84830.1"/>
    <property type="molecule type" value="Genomic_DNA"/>
</dbReference>
<dbReference type="RefSeq" id="WP_062837223.1">
    <property type="nucleotide sequence ID" value="NZ_BCNV01000006.1"/>
</dbReference>
<evidence type="ECO:0000259" key="1">
    <source>
        <dbReference type="Pfam" id="PF01243"/>
    </source>
</evidence>
<dbReference type="PANTHER" id="PTHR34818:SF1">
    <property type="entry name" value="PROTEIN BLI-3"/>
    <property type="match status" value="1"/>
</dbReference>
<proteinExistence type="predicted"/>
<reference evidence="2 4" key="1">
    <citation type="journal article" date="2016" name="Genome Announc.">
        <title>Draft Genome Sequence of Paenibacillus amylolyticus Heshi-A3, Isolated from Fermented Rice Bran in a Japanese Fermented Seafood Dish.</title>
        <authorList>
            <person name="Akuzawa S."/>
            <person name="Nagaoka J."/>
            <person name="Kanekatsu M."/>
            <person name="Kubota E."/>
            <person name="Ohtake R."/>
            <person name="Suzuki T."/>
            <person name="Kanesaki Y."/>
        </authorList>
    </citation>
    <scope>NUCLEOTIDE SEQUENCE [LARGE SCALE GENOMIC DNA]</scope>
    <source>
        <strain evidence="2 4">Heshi-A3</strain>
    </source>
</reference>
<dbReference type="EMBL" id="MRTJ01000007">
    <property type="protein sequence ID" value="OMF12525.1"/>
    <property type="molecule type" value="Genomic_DNA"/>
</dbReference>
<dbReference type="Proteomes" id="UP000187134">
    <property type="component" value="Unassembled WGS sequence"/>
</dbReference>
<dbReference type="InterPro" id="IPR052917">
    <property type="entry name" value="Stress-Dev_Protein"/>
</dbReference>
<dbReference type="InterPro" id="IPR012349">
    <property type="entry name" value="Split_barrel_FMN-bd"/>
</dbReference>
<organism evidence="2 4">
    <name type="scientific">Paenibacillus amylolyticus</name>
    <dbReference type="NCBI Taxonomy" id="1451"/>
    <lineage>
        <taxon>Bacteria</taxon>
        <taxon>Bacillati</taxon>
        <taxon>Bacillota</taxon>
        <taxon>Bacilli</taxon>
        <taxon>Bacillales</taxon>
        <taxon>Paenibacillaceae</taxon>
        <taxon>Paenibacillus</taxon>
    </lineage>
</organism>
<dbReference type="InterPro" id="IPR011576">
    <property type="entry name" value="Pyridox_Oxase_N"/>
</dbReference>
<gene>
    <name evidence="3" type="ORF">BK131_18015</name>
    <name evidence="2" type="ORF">PAHA3_4951</name>
</gene>
<evidence type="ECO:0000313" key="2">
    <source>
        <dbReference type="EMBL" id="GAS84830.1"/>
    </source>
</evidence>
<dbReference type="Proteomes" id="UP000069697">
    <property type="component" value="Unassembled WGS sequence"/>
</dbReference>